<reference evidence="3 4" key="1">
    <citation type="submission" date="2014-11" db="EMBL/GenBank/DDBJ databases">
        <authorList>
            <person name="Zhu J."/>
            <person name="Qi W."/>
            <person name="Song R."/>
        </authorList>
    </citation>
    <scope>NUCLEOTIDE SEQUENCE [LARGE SCALE GENOMIC DNA]</scope>
</reference>
<accession>A0A0G4EGI1</accession>
<dbReference type="Proteomes" id="UP000041254">
    <property type="component" value="Unassembled WGS sequence"/>
</dbReference>
<feature type="region of interest" description="Disordered" evidence="2">
    <location>
        <begin position="713"/>
        <end position="825"/>
    </location>
</feature>
<evidence type="ECO:0000256" key="1">
    <source>
        <dbReference type="ARBA" id="ARBA00038101"/>
    </source>
</evidence>
<proteinExistence type="inferred from homology"/>
<dbReference type="Gene3D" id="1.25.40.10">
    <property type="entry name" value="Tetratricopeptide repeat domain"/>
    <property type="match status" value="2"/>
</dbReference>
<feature type="compositionally biased region" description="Polar residues" evidence="2">
    <location>
        <begin position="719"/>
        <end position="729"/>
    </location>
</feature>
<organism evidence="3 4">
    <name type="scientific">Vitrella brassicaformis (strain CCMP3155)</name>
    <dbReference type="NCBI Taxonomy" id="1169540"/>
    <lineage>
        <taxon>Eukaryota</taxon>
        <taxon>Sar</taxon>
        <taxon>Alveolata</taxon>
        <taxon>Colpodellida</taxon>
        <taxon>Vitrellaceae</taxon>
        <taxon>Vitrella</taxon>
    </lineage>
</organism>
<sequence>MSELAQLTSAAAELTALLAKADVPFPAKFQIQCETNCINETMDGVDHGLFVNYLPEKLAKSTGMLQAALGVLIKQLRDALKRAEQAGCCAGVCSGNRKTRLQRYLRDCCGFEVELLKFMSTFANAICKALVDALRKIKRLESELGRRGVLAPVVVSEPQEPLDDVALLCIEGHKFRYGHSVSCSPMKAFDLYVLAARRGSPEGMTCAGALLEEGLVDAMRPSLDPDGQTNDVHMMLSPSPKREFPGEGMTRSGGDPRARMDKRVEEAVRDKIDPLTKKRRMFEARCWYEKAADLDCPDAIYRVARLIERGFADFPKDPLNAAKLYERAARMGHAEAQVDLGYTYEMGLPPHYPQGLRKAYEWYNKAAEQRNARALNNLGSLLYSGKGCNRDTERAAELFKIAAEQGHANAHHNLGVCYETGVGVHAEDTDAAAKLYEAAARRGHVKASAALGILLYKLATNAQASKDRFVEAAKWLRRAADEGHGEALFYLAQMHECGIGVSRDLLQAYALYSRAAEKDIVRAHTRIGNLLFCGGAGLGVANPKKATEHFNKAAQQSNDPEAWNNLGLCHEQGAADEAGRPDYVRAVECFEKAQAGGSTDASVNLGRLLEQGIGTGRDVSRALLLYEEAAAKGNINARTIVNKRRRQRHLAEHPAAYSYTQQSEPAGAAPGMTTTTSSFQFPHVATAGKTTATGGIYLQHDAQNLRLPLLASSASPQQRHPTVLSSSPPRHNAATTTTTTFTRFASPTKSSTIHRGPPSPSPFTDGAKQEGGDSPDMDVVHEGRVVRGGGLEARRPGASPTAAVTELHTTEYPTPGFGSLGSGAQ</sequence>
<evidence type="ECO:0000313" key="3">
    <source>
        <dbReference type="EMBL" id="CEL94534.1"/>
    </source>
</evidence>
<evidence type="ECO:0000256" key="2">
    <source>
        <dbReference type="SAM" id="MobiDB-lite"/>
    </source>
</evidence>
<protein>
    <submittedName>
        <fullName evidence="3">Uncharacterized protein</fullName>
    </submittedName>
</protein>
<dbReference type="AlphaFoldDB" id="A0A0G4EGI1"/>
<dbReference type="STRING" id="1169540.A0A0G4EGI1"/>
<dbReference type="InterPro" id="IPR050767">
    <property type="entry name" value="Sel1_AlgK"/>
</dbReference>
<dbReference type="SUPFAM" id="SSF81901">
    <property type="entry name" value="HCP-like"/>
    <property type="match status" value="2"/>
</dbReference>
<dbReference type="SMART" id="SM00671">
    <property type="entry name" value="SEL1"/>
    <property type="match status" value="9"/>
</dbReference>
<name>A0A0G4EGI1_VITBC</name>
<gene>
    <name evidence="3" type="ORF">Vbra_7260</name>
</gene>
<dbReference type="InterPro" id="IPR006597">
    <property type="entry name" value="Sel1-like"/>
</dbReference>
<dbReference type="OrthoDB" id="333527at2759"/>
<comment type="similarity">
    <text evidence="1">Belongs to the sel-1 family.</text>
</comment>
<dbReference type="EMBL" id="CDMY01000221">
    <property type="protein sequence ID" value="CEL94534.1"/>
    <property type="molecule type" value="Genomic_DNA"/>
</dbReference>
<keyword evidence="4" id="KW-1185">Reference proteome</keyword>
<evidence type="ECO:0000313" key="4">
    <source>
        <dbReference type="Proteomes" id="UP000041254"/>
    </source>
</evidence>
<feature type="region of interest" description="Disordered" evidence="2">
    <location>
        <begin position="237"/>
        <end position="261"/>
    </location>
</feature>
<dbReference type="PANTHER" id="PTHR11102">
    <property type="entry name" value="SEL-1-LIKE PROTEIN"/>
    <property type="match status" value="1"/>
</dbReference>
<dbReference type="PANTHER" id="PTHR11102:SF160">
    <property type="entry name" value="ERAD-ASSOCIATED E3 UBIQUITIN-PROTEIN LIGASE COMPONENT HRD3"/>
    <property type="match status" value="1"/>
</dbReference>
<dbReference type="VEuPathDB" id="CryptoDB:Vbra_7260"/>
<dbReference type="InParanoid" id="A0A0G4EGI1"/>
<dbReference type="InterPro" id="IPR011990">
    <property type="entry name" value="TPR-like_helical_dom_sf"/>
</dbReference>
<feature type="compositionally biased region" description="Polar residues" evidence="2">
    <location>
        <begin position="743"/>
        <end position="753"/>
    </location>
</feature>
<dbReference type="Pfam" id="PF08238">
    <property type="entry name" value="Sel1"/>
    <property type="match status" value="11"/>
</dbReference>